<dbReference type="RefSeq" id="XP_013893220.1">
    <property type="nucleotide sequence ID" value="XM_014037766.1"/>
</dbReference>
<dbReference type="EMBL" id="KK104253">
    <property type="protein sequence ID" value="KIY94200.1"/>
    <property type="molecule type" value="Genomic_DNA"/>
</dbReference>
<protein>
    <submittedName>
        <fullName evidence="1">Uncharacterized protein</fullName>
    </submittedName>
</protein>
<name>A0A0D2MGN8_9CHLO</name>
<organism evidence="1 2">
    <name type="scientific">Monoraphidium neglectum</name>
    <dbReference type="NCBI Taxonomy" id="145388"/>
    <lineage>
        <taxon>Eukaryota</taxon>
        <taxon>Viridiplantae</taxon>
        <taxon>Chlorophyta</taxon>
        <taxon>core chlorophytes</taxon>
        <taxon>Chlorophyceae</taxon>
        <taxon>CS clade</taxon>
        <taxon>Sphaeropleales</taxon>
        <taxon>Selenastraceae</taxon>
        <taxon>Monoraphidium</taxon>
    </lineage>
</organism>
<proteinExistence type="predicted"/>
<dbReference type="KEGG" id="mng:MNEG_13762"/>
<accession>A0A0D2MGN8</accession>
<gene>
    <name evidence="1" type="ORF">MNEG_13762</name>
</gene>
<reference evidence="1 2" key="1">
    <citation type="journal article" date="2013" name="BMC Genomics">
        <title>Reconstruction of the lipid metabolism for the microalga Monoraphidium neglectum from its genome sequence reveals characteristics suitable for biofuel production.</title>
        <authorList>
            <person name="Bogen C."/>
            <person name="Al-Dilaimi A."/>
            <person name="Albersmeier A."/>
            <person name="Wichmann J."/>
            <person name="Grundmann M."/>
            <person name="Rupp O."/>
            <person name="Lauersen K.J."/>
            <person name="Blifernez-Klassen O."/>
            <person name="Kalinowski J."/>
            <person name="Goesmann A."/>
            <person name="Mussgnug J.H."/>
            <person name="Kruse O."/>
        </authorList>
    </citation>
    <scope>NUCLEOTIDE SEQUENCE [LARGE SCALE GENOMIC DNA]</scope>
    <source>
        <strain evidence="1 2">SAG 48.87</strain>
    </source>
</reference>
<keyword evidence="2" id="KW-1185">Reference proteome</keyword>
<evidence type="ECO:0000313" key="2">
    <source>
        <dbReference type="Proteomes" id="UP000054498"/>
    </source>
</evidence>
<dbReference type="AlphaFoldDB" id="A0A0D2MGN8"/>
<dbReference type="OrthoDB" id="508212at2759"/>
<evidence type="ECO:0000313" key="1">
    <source>
        <dbReference type="EMBL" id="KIY94200.1"/>
    </source>
</evidence>
<sequence>MRSIGVNSRRVAFTNDVVTTIPCASPRNSRLASMPACPLAPIPTGRDVFGDRVYFWDDYQHIAGTVEFTPAELPVQRDSWKRTEMHVPVWGDLPHAAHTCSYACFASQWVADNTHNSCLLADPPLEGYSYCRGFPPTSNAQRRRATNAMRLGGA</sequence>
<dbReference type="GeneID" id="25731257"/>
<dbReference type="Proteomes" id="UP000054498">
    <property type="component" value="Unassembled WGS sequence"/>
</dbReference>